<comment type="caution">
    <text evidence="1">The sequence shown here is derived from an EMBL/GenBank/DDBJ whole genome shotgun (WGS) entry which is preliminary data.</text>
</comment>
<protein>
    <submittedName>
        <fullName evidence="1">Extracellular solute-binding protein</fullName>
    </submittedName>
</protein>
<dbReference type="Proteomes" id="UP001500888">
    <property type="component" value="Unassembled WGS sequence"/>
</dbReference>
<dbReference type="InterPro" id="IPR050490">
    <property type="entry name" value="Bact_solute-bd_prot1"/>
</dbReference>
<dbReference type="SUPFAM" id="SSF53850">
    <property type="entry name" value="Periplasmic binding protein-like II"/>
    <property type="match status" value="1"/>
</dbReference>
<dbReference type="PROSITE" id="PS51318">
    <property type="entry name" value="TAT"/>
    <property type="match status" value="1"/>
</dbReference>
<dbReference type="Pfam" id="PF13416">
    <property type="entry name" value="SBP_bac_8"/>
    <property type="match status" value="1"/>
</dbReference>
<reference evidence="2" key="1">
    <citation type="journal article" date="2019" name="Int. J. Syst. Evol. Microbiol.">
        <title>The Global Catalogue of Microorganisms (GCM) 10K type strain sequencing project: providing services to taxonomists for standard genome sequencing and annotation.</title>
        <authorList>
            <consortium name="The Broad Institute Genomics Platform"/>
            <consortium name="The Broad Institute Genome Sequencing Center for Infectious Disease"/>
            <person name="Wu L."/>
            <person name="Ma J."/>
        </authorList>
    </citation>
    <scope>NUCLEOTIDE SEQUENCE [LARGE SCALE GENOMIC DNA]</scope>
    <source>
        <strain evidence="2">JCM 16908</strain>
    </source>
</reference>
<name>A0ABP7IDD0_9ACTN</name>
<keyword evidence="2" id="KW-1185">Reference proteome</keyword>
<evidence type="ECO:0000313" key="1">
    <source>
        <dbReference type="EMBL" id="GAA3815770.1"/>
    </source>
</evidence>
<dbReference type="RefSeq" id="WP_344942188.1">
    <property type="nucleotide sequence ID" value="NZ_BAAAZR010000009.1"/>
</dbReference>
<sequence>MTSPLSRRSFLGMSGAVGLTAALTACGGGTKIGSGSSGAASAAPTFSGGEYTGPKVTLDYWNGFTGGDGPHMRTMLAAFNKEYTGRIEVRNVTRRWEDLYPAMPTAISAGKGPDVAIIHNDWIGTFAARKVLTPLDDVVAALKLSDSDFIPAVWQAGVYGGKRYSIPLDVHCLGDYWNAAHLDKIGLKEAPADKATFEDALAELSKAGIANPFWMPNKWPAHLMFMSLLWQHGGELYSEDGAKALWGGEQGTQALAWMVEQIDRGVSPAKVAIDTQYAAFKNDKVSFTWDGIWQINDLKTNAPSLRWGMSPVPAIGGTAATWSASHNFVMTSQAARDVNKVQAAKFFIDHMSRQSTEWAKAGMIPARNSARQEAAIADLPQIKLASDLDAFHFLPALPGVGDVQSKALELAVAKAVLKQSSPADALKEGVATADKLLAENKRKYGQ</sequence>
<dbReference type="PANTHER" id="PTHR43649:SF12">
    <property type="entry name" value="DIACETYLCHITOBIOSE BINDING PROTEIN DASA"/>
    <property type="match status" value="1"/>
</dbReference>
<dbReference type="EMBL" id="BAAAZR010000009">
    <property type="protein sequence ID" value="GAA3815770.1"/>
    <property type="molecule type" value="Genomic_DNA"/>
</dbReference>
<gene>
    <name evidence="1" type="ORF">GCM10022226_40660</name>
</gene>
<dbReference type="InterPro" id="IPR006059">
    <property type="entry name" value="SBP"/>
</dbReference>
<dbReference type="PANTHER" id="PTHR43649">
    <property type="entry name" value="ARABINOSE-BINDING PROTEIN-RELATED"/>
    <property type="match status" value="1"/>
</dbReference>
<dbReference type="InterPro" id="IPR006311">
    <property type="entry name" value="TAT_signal"/>
</dbReference>
<accession>A0ABP7IDD0</accession>
<dbReference type="CDD" id="cd14748">
    <property type="entry name" value="PBP2_UgpB"/>
    <property type="match status" value="1"/>
</dbReference>
<evidence type="ECO:0000313" key="2">
    <source>
        <dbReference type="Proteomes" id="UP001500888"/>
    </source>
</evidence>
<organism evidence="1 2">
    <name type="scientific">Sphaerisporangium flaviroseum</name>
    <dbReference type="NCBI Taxonomy" id="509199"/>
    <lineage>
        <taxon>Bacteria</taxon>
        <taxon>Bacillati</taxon>
        <taxon>Actinomycetota</taxon>
        <taxon>Actinomycetes</taxon>
        <taxon>Streptosporangiales</taxon>
        <taxon>Streptosporangiaceae</taxon>
        <taxon>Sphaerisporangium</taxon>
    </lineage>
</organism>
<dbReference type="Gene3D" id="3.40.190.10">
    <property type="entry name" value="Periplasmic binding protein-like II"/>
    <property type="match status" value="1"/>
</dbReference>
<dbReference type="PROSITE" id="PS51257">
    <property type="entry name" value="PROKAR_LIPOPROTEIN"/>
    <property type="match status" value="1"/>
</dbReference>
<proteinExistence type="predicted"/>